<feature type="transmembrane region" description="Helical" evidence="8">
    <location>
        <begin position="316"/>
        <end position="341"/>
    </location>
</feature>
<keyword evidence="4 8" id="KW-1133">Transmembrane helix</keyword>
<protein>
    <recommendedName>
        <fullName evidence="9">Alpha/beta hydrolase fold-3 domain-containing protein</fullName>
    </recommendedName>
</protein>
<feature type="region of interest" description="Disordered" evidence="7">
    <location>
        <begin position="1191"/>
        <end position="1250"/>
    </location>
</feature>
<feature type="compositionally biased region" description="Polar residues" evidence="7">
    <location>
        <begin position="1241"/>
        <end position="1250"/>
    </location>
</feature>
<dbReference type="Pfam" id="PF07690">
    <property type="entry name" value="MFS_1"/>
    <property type="match status" value="1"/>
</dbReference>
<feature type="compositionally biased region" description="Low complexity" evidence="7">
    <location>
        <begin position="1124"/>
        <end position="1140"/>
    </location>
</feature>
<reference evidence="10 11" key="1">
    <citation type="submission" date="2017-01" db="EMBL/GenBank/DDBJ databases">
        <title>The recent genome duplication of the halophilic yeast Hortaea werneckii: insights from long-read sequencing.</title>
        <authorList>
            <person name="Sinha S."/>
            <person name="Flibotte S."/>
            <person name="Neira M."/>
            <person name="Lenassi M."/>
            <person name="Gostincar C."/>
            <person name="Stajich J.E."/>
            <person name="Nislow C.E."/>
        </authorList>
    </citation>
    <scope>NUCLEOTIDE SEQUENCE [LARGE SCALE GENOMIC DNA]</scope>
    <source>
        <strain evidence="10 11">EXF-2000</strain>
    </source>
</reference>
<dbReference type="InterPro" id="IPR029058">
    <property type="entry name" value="AB_hydrolase_fold"/>
</dbReference>
<feature type="transmembrane region" description="Helical" evidence="8">
    <location>
        <begin position="440"/>
        <end position="461"/>
    </location>
</feature>
<evidence type="ECO:0000313" key="11">
    <source>
        <dbReference type="Proteomes" id="UP000194280"/>
    </source>
</evidence>
<feature type="transmembrane region" description="Helical" evidence="8">
    <location>
        <begin position="146"/>
        <end position="170"/>
    </location>
</feature>
<dbReference type="Gene3D" id="3.40.50.1820">
    <property type="entry name" value="alpha/beta hydrolase"/>
    <property type="match status" value="2"/>
</dbReference>
<feature type="region of interest" description="Disordered" evidence="7">
    <location>
        <begin position="1263"/>
        <end position="1283"/>
    </location>
</feature>
<dbReference type="Pfam" id="PF07859">
    <property type="entry name" value="Abhydrolase_3"/>
    <property type="match status" value="2"/>
</dbReference>
<dbReference type="SUPFAM" id="SSF103473">
    <property type="entry name" value="MFS general substrate transporter"/>
    <property type="match status" value="1"/>
</dbReference>
<keyword evidence="3 8" id="KW-0812">Transmembrane</keyword>
<keyword evidence="2" id="KW-0813">Transport</keyword>
<evidence type="ECO:0000256" key="3">
    <source>
        <dbReference type="ARBA" id="ARBA00022692"/>
    </source>
</evidence>
<dbReference type="InterPro" id="IPR013094">
    <property type="entry name" value="AB_hydrolase_3"/>
</dbReference>
<feature type="transmembrane region" description="Helical" evidence="8">
    <location>
        <begin position="120"/>
        <end position="140"/>
    </location>
</feature>
<keyword evidence="5 8" id="KW-0472">Membrane</keyword>
<dbReference type="SUPFAM" id="SSF53474">
    <property type="entry name" value="alpha/beta-Hydrolases"/>
    <property type="match status" value="1"/>
</dbReference>
<dbReference type="InterPro" id="IPR036259">
    <property type="entry name" value="MFS_trans_sf"/>
</dbReference>
<dbReference type="InterPro" id="IPR033140">
    <property type="entry name" value="Lipase_GDXG_put_SER_AS"/>
</dbReference>
<dbReference type="PROSITE" id="PS01174">
    <property type="entry name" value="LIPASE_GDXG_SER"/>
    <property type="match status" value="1"/>
</dbReference>
<feature type="transmembrane region" description="Helical" evidence="8">
    <location>
        <begin position="514"/>
        <end position="531"/>
    </location>
</feature>
<evidence type="ECO:0000256" key="4">
    <source>
        <dbReference type="ARBA" id="ARBA00022989"/>
    </source>
</evidence>
<dbReference type="VEuPathDB" id="FungiDB:BTJ68_01416"/>
<dbReference type="OrthoDB" id="5570009at2759"/>
<dbReference type="PANTHER" id="PTHR43791:SF47">
    <property type="entry name" value="MAJOR FACILITATOR SUPERFAMILY (MFS) PROFILE DOMAIN-CONTAINING PROTEIN-RELATED"/>
    <property type="match status" value="1"/>
</dbReference>
<dbReference type="Gene3D" id="1.20.1250.20">
    <property type="entry name" value="MFS general substrate transporter like domains"/>
    <property type="match status" value="2"/>
</dbReference>
<dbReference type="Proteomes" id="UP000194280">
    <property type="component" value="Unassembled WGS sequence"/>
</dbReference>
<dbReference type="GO" id="GO:0016787">
    <property type="term" value="F:hydrolase activity"/>
    <property type="evidence" value="ECO:0007669"/>
    <property type="project" value="InterPro"/>
</dbReference>
<evidence type="ECO:0000313" key="10">
    <source>
        <dbReference type="EMBL" id="OTA38813.1"/>
    </source>
</evidence>
<feature type="transmembrane region" description="Helical" evidence="8">
    <location>
        <begin position="240"/>
        <end position="261"/>
    </location>
</feature>
<proteinExistence type="predicted"/>
<dbReference type="STRING" id="1157616.A0A1Z5TS53"/>
<dbReference type="GO" id="GO:0022857">
    <property type="term" value="F:transmembrane transporter activity"/>
    <property type="evidence" value="ECO:0007669"/>
    <property type="project" value="InterPro"/>
</dbReference>
<evidence type="ECO:0000256" key="7">
    <source>
        <dbReference type="SAM" id="MobiDB-lite"/>
    </source>
</evidence>
<accession>A0A1Z5TS53</accession>
<dbReference type="FunFam" id="1.20.1250.20:FF:000511">
    <property type="entry name" value="MFS general substrate transporter"/>
    <property type="match status" value="1"/>
</dbReference>
<dbReference type="EMBL" id="MUNK01000007">
    <property type="protein sequence ID" value="OTA38813.1"/>
    <property type="molecule type" value="Genomic_DNA"/>
</dbReference>
<feature type="transmembrane region" description="Helical" evidence="8">
    <location>
        <begin position="50"/>
        <end position="67"/>
    </location>
</feature>
<feature type="active site" evidence="6">
    <location>
        <position position="800"/>
    </location>
</feature>
<evidence type="ECO:0000256" key="8">
    <source>
        <dbReference type="SAM" id="Phobius"/>
    </source>
</evidence>
<gene>
    <name evidence="10" type="ORF">BTJ68_01416</name>
</gene>
<feature type="compositionally biased region" description="Basic and acidic residues" evidence="7">
    <location>
        <begin position="875"/>
        <end position="892"/>
    </location>
</feature>
<feature type="domain" description="Alpha/beta hydrolase fold-3" evidence="9">
    <location>
        <begin position="969"/>
        <end position="1048"/>
    </location>
</feature>
<feature type="transmembrane region" description="Helical" evidence="8">
    <location>
        <begin position="473"/>
        <end position="494"/>
    </location>
</feature>
<comment type="subcellular location">
    <subcellularLocation>
        <location evidence="1">Membrane</location>
        <topology evidence="1">Multi-pass membrane protein</topology>
    </subcellularLocation>
</comment>
<feature type="transmembrane region" description="Helical" evidence="8">
    <location>
        <begin position="406"/>
        <end position="428"/>
    </location>
</feature>
<feature type="compositionally biased region" description="Basic and acidic residues" evidence="7">
    <location>
        <begin position="1113"/>
        <end position="1122"/>
    </location>
</feature>
<evidence type="ECO:0000256" key="1">
    <source>
        <dbReference type="ARBA" id="ARBA00004141"/>
    </source>
</evidence>
<feature type="region of interest" description="Disordered" evidence="7">
    <location>
        <begin position="1113"/>
        <end position="1178"/>
    </location>
</feature>
<evidence type="ECO:0000256" key="2">
    <source>
        <dbReference type="ARBA" id="ARBA00022448"/>
    </source>
</evidence>
<organism evidence="10 11">
    <name type="scientific">Hortaea werneckii EXF-2000</name>
    <dbReference type="NCBI Taxonomy" id="1157616"/>
    <lineage>
        <taxon>Eukaryota</taxon>
        <taxon>Fungi</taxon>
        <taxon>Dikarya</taxon>
        <taxon>Ascomycota</taxon>
        <taxon>Pezizomycotina</taxon>
        <taxon>Dothideomycetes</taxon>
        <taxon>Dothideomycetidae</taxon>
        <taxon>Mycosphaerellales</taxon>
        <taxon>Teratosphaeriaceae</taxon>
        <taxon>Hortaea</taxon>
    </lineage>
</organism>
<feature type="transmembrane region" description="Helical" evidence="8">
    <location>
        <begin position="182"/>
        <end position="201"/>
    </location>
</feature>
<evidence type="ECO:0000256" key="5">
    <source>
        <dbReference type="ARBA" id="ARBA00023136"/>
    </source>
</evidence>
<feature type="compositionally biased region" description="Low complexity" evidence="7">
    <location>
        <begin position="1198"/>
        <end position="1208"/>
    </location>
</feature>
<dbReference type="InParanoid" id="A0A1Z5TS53"/>
<feature type="region of interest" description="Disordered" evidence="7">
    <location>
        <begin position="866"/>
        <end position="960"/>
    </location>
</feature>
<dbReference type="InterPro" id="IPR011701">
    <property type="entry name" value="MFS"/>
</dbReference>
<feature type="transmembrane region" description="Helical" evidence="8">
    <location>
        <begin position="347"/>
        <end position="369"/>
    </location>
</feature>
<dbReference type="FunFam" id="1.20.1250.20:FF:000409">
    <property type="entry name" value="MFS general substrate transporter"/>
    <property type="match status" value="1"/>
</dbReference>
<feature type="domain" description="Alpha/beta hydrolase fold-3" evidence="9">
    <location>
        <begin position="723"/>
        <end position="853"/>
    </location>
</feature>
<keyword evidence="11" id="KW-1185">Reference proteome</keyword>
<feature type="compositionally biased region" description="Polar residues" evidence="7">
    <location>
        <begin position="919"/>
        <end position="954"/>
    </location>
</feature>
<evidence type="ECO:0000259" key="9">
    <source>
        <dbReference type="Pfam" id="PF07859"/>
    </source>
</evidence>
<evidence type="ECO:0000256" key="6">
    <source>
        <dbReference type="PROSITE-ProRule" id="PRU10038"/>
    </source>
</evidence>
<dbReference type="GO" id="GO:0016020">
    <property type="term" value="C:membrane"/>
    <property type="evidence" value="ECO:0007669"/>
    <property type="project" value="UniProtKB-SubCell"/>
</dbReference>
<name>A0A1Z5TS53_HORWE</name>
<comment type="caution">
    <text evidence="10">The sequence shown here is derived from an EMBL/GenBank/DDBJ whole genome shotgun (WGS) entry which is preliminary data.</text>
</comment>
<feature type="transmembrane region" description="Helical" evidence="8">
    <location>
        <begin position="381"/>
        <end position="400"/>
    </location>
</feature>
<dbReference type="PANTHER" id="PTHR43791">
    <property type="entry name" value="PERMEASE-RELATED"/>
    <property type="match status" value="1"/>
</dbReference>
<sequence length="1283" mass="142098">MADTKEGLTEYTHKIEEAPLDRITTEEEQDNDARINAFTPEQQKKIIRRIDIRLVLTLGFMYCVSLMDRTNLGIAVVAGMGVDLMLIGARYSIISLIFFIPYVLFQPPATVILRKVGPKIFLPAITIGWGIVMLCFGFLTKWDQMVGLRVVLGIFEAGFFPGCAYLLSCWYPRYDLQKRNAVFYLIGSMASAFAGILAYGFSHMGGLGNLGPTFGQHYGPTEENQTLTPGILPGIAGWRWIFIMEGLLTIVAGGIGVFTIADFPEKAANKGTFALSFLNEQEAAFIVARIEKDRHDAIAEPFTLSHYLRCACDAKVWAFAWLFGLTTTVSYAIAYFLPIILNDGMGFSVAASQCLISPPYVAAAIWMYTCAYFGDKYRLRAPFIIFNAIVGIVGLALLGFTENNGARYFGVFLATISANSNIPCILTYQANNIRGQWKRALASATLVGAGGIGGIVGTTVFRQEDKPDYRPGMYATILASCLVVVISLLLSLKFHRANKRAAADHVLGRPSTRFRKYQVFTVVLLWSLYLYRGDRHGPKPLRGLSQYLSKHLTTWRSIVVFCLTWYVSRNFARVVGLESPEPLANLYTRSYFRATWVTTALDAGFWTAMHLRPKWLKDLASVAFTLYYLVCAEQADEMVRKVRGGLTLQHLRVSWDKPNTPYIAAVTKLLRPKKCRLRSEPVKLRIHRPKESSYQDPIHAWLYYDGPISDLKHHDKVILDIPGGGFVAMDPRCHDDKLLTWAARTGLPVLALDYRKAPEYPYPYALNECYDAYHTLITSRGRCIGMSGAAEPKIVVSGDSAGGNLAVGLILMLLQNSPHASYVPGVKGRSLPLPEALVCIYPALDMNISNWMTDEQMALIKAPERRGTNQAVLRHKSDDYKRLTPDTPHGSDEFLNGQAGSSTALRRTVSRSAKLLDTEPTTASPISTNDADSPHTSAAHTVDTTASATKSPHSLPTRPQPLRTRLAMSSMISYFNDRILSPEMLRAMIILYIGPYNRPDFATDFLLSPLLAPENLLAHFPKLYLLTGERDPLVDDTVIFAGRLRQAKLQRFQERQELGLLPASARFDERQHVEVMLIPGISHGFLQFVSVFPDGWKHIAQCSRWMKRAFQEAEGRERDSPHGDPTADSTSAAVSVAATPIDEEDRRTGNDYFDWVQGARRTQQHRSRAGSSDLEDRPLEMGLLSMTAARDGRHASGKDSGSSGGSSSTQRSKEARHAASGRGQVKKPGAAAAMNGGFSSGRRSPITTRKSLVRLASTEDLMSRRMHGLTSGMMGDGLPPKTP</sequence>